<accession>A0ABQ3KYG8</accession>
<evidence type="ECO:0000313" key="2">
    <source>
        <dbReference type="Proteomes" id="UP000649955"/>
    </source>
</evidence>
<comment type="caution">
    <text evidence="1">The sequence shown here is derived from an EMBL/GenBank/DDBJ whole genome shotgun (WGS) entry which is preliminary data.</text>
</comment>
<gene>
    <name evidence="1" type="ORF">GCM10017567_77890</name>
</gene>
<dbReference type="Gene3D" id="3.40.630.30">
    <property type="match status" value="1"/>
</dbReference>
<name>A0ABQ3KYG8_9PSEU</name>
<dbReference type="InterPro" id="IPR016181">
    <property type="entry name" value="Acyl_CoA_acyltransferase"/>
</dbReference>
<protein>
    <recommendedName>
        <fullName evidence="3">N-acetyltransferase domain-containing protein</fullName>
    </recommendedName>
</protein>
<evidence type="ECO:0008006" key="3">
    <source>
        <dbReference type="Google" id="ProtNLM"/>
    </source>
</evidence>
<dbReference type="Proteomes" id="UP000649955">
    <property type="component" value="Unassembled WGS sequence"/>
</dbReference>
<dbReference type="RefSeq" id="WP_191316341.1">
    <property type="nucleotide sequence ID" value="NZ_BNAW01000058.1"/>
</dbReference>
<reference evidence="2" key="1">
    <citation type="journal article" date="2019" name="Int. J. Syst. Evol. Microbiol.">
        <title>The Global Catalogue of Microorganisms (GCM) 10K type strain sequencing project: providing services to taxonomists for standard genome sequencing and annotation.</title>
        <authorList>
            <consortium name="The Broad Institute Genomics Platform"/>
            <consortium name="The Broad Institute Genome Sequencing Center for Infectious Disease"/>
            <person name="Wu L."/>
            <person name="Ma J."/>
        </authorList>
    </citation>
    <scope>NUCLEOTIDE SEQUENCE [LARGE SCALE GENOMIC DNA]</scope>
    <source>
        <strain evidence="2">CGMCC 4.7680</strain>
    </source>
</reference>
<dbReference type="SUPFAM" id="SSF55729">
    <property type="entry name" value="Acyl-CoA N-acyltransferases (Nat)"/>
    <property type="match status" value="1"/>
</dbReference>
<proteinExistence type="predicted"/>
<sequence length="177" mass="19960">MTSIAPVAPPAAAPVDRALPHWSARACAEADRTAVLALFADPGFFFRTDRPDTRPEWEIRRLLGDDTRVLCADGEPVGLYALEHEGSEHGCHYVLHLRLRSDAPTRWWRAAYREIVRALRWRHELVRLSVRFPEFDPAGLAFAREAGLTEEGTLAGVTTHEGRRRGTVFFSQVWAES</sequence>
<organism evidence="1 2">
    <name type="scientific">Amycolatopsis bullii</name>
    <dbReference type="NCBI Taxonomy" id="941987"/>
    <lineage>
        <taxon>Bacteria</taxon>
        <taxon>Bacillati</taxon>
        <taxon>Actinomycetota</taxon>
        <taxon>Actinomycetes</taxon>
        <taxon>Pseudonocardiales</taxon>
        <taxon>Pseudonocardiaceae</taxon>
        <taxon>Amycolatopsis</taxon>
    </lineage>
</organism>
<dbReference type="EMBL" id="BNAW01000058">
    <property type="protein sequence ID" value="GHG44001.1"/>
    <property type="molecule type" value="Genomic_DNA"/>
</dbReference>
<keyword evidence="2" id="KW-1185">Reference proteome</keyword>
<evidence type="ECO:0000313" key="1">
    <source>
        <dbReference type="EMBL" id="GHG44001.1"/>
    </source>
</evidence>